<keyword evidence="3 5" id="KW-0067">ATP-binding</keyword>
<feature type="domain" description="ABC transporter" evidence="4">
    <location>
        <begin position="21"/>
        <end position="249"/>
    </location>
</feature>
<comment type="caution">
    <text evidence="5">The sequence shown here is derived from an EMBL/GenBank/DDBJ whole genome shotgun (WGS) entry which is preliminary data.</text>
</comment>
<dbReference type="EMBL" id="BONQ01000182">
    <property type="protein sequence ID" value="GIG52553.1"/>
    <property type="molecule type" value="Genomic_DNA"/>
</dbReference>
<dbReference type="PANTHER" id="PTHR42788:SF13">
    <property type="entry name" value="ALIPHATIC SULFONATES IMPORT ATP-BINDING PROTEIN SSUB"/>
    <property type="match status" value="1"/>
</dbReference>
<dbReference type="GO" id="GO:0016887">
    <property type="term" value="F:ATP hydrolysis activity"/>
    <property type="evidence" value="ECO:0007669"/>
    <property type="project" value="InterPro"/>
</dbReference>
<evidence type="ECO:0000259" key="4">
    <source>
        <dbReference type="PROSITE" id="PS50893"/>
    </source>
</evidence>
<evidence type="ECO:0000313" key="5">
    <source>
        <dbReference type="EMBL" id="GIG52553.1"/>
    </source>
</evidence>
<dbReference type="SMART" id="SM00382">
    <property type="entry name" value="AAA"/>
    <property type="match status" value="1"/>
</dbReference>
<dbReference type="InterPro" id="IPR017871">
    <property type="entry name" value="ABC_transporter-like_CS"/>
</dbReference>
<evidence type="ECO:0000256" key="3">
    <source>
        <dbReference type="ARBA" id="ARBA00022840"/>
    </source>
</evidence>
<dbReference type="SUPFAM" id="SSF52540">
    <property type="entry name" value="P-loop containing nucleoside triphosphate hydrolases"/>
    <property type="match status" value="1"/>
</dbReference>
<keyword evidence="6" id="KW-1185">Reference proteome</keyword>
<dbReference type="InterPro" id="IPR027417">
    <property type="entry name" value="P-loop_NTPase"/>
</dbReference>
<name>A0A919Q1A7_9ACTN</name>
<evidence type="ECO:0000256" key="2">
    <source>
        <dbReference type="ARBA" id="ARBA00022741"/>
    </source>
</evidence>
<accession>A0A919Q1A7</accession>
<dbReference type="PROSITE" id="PS50893">
    <property type="entry name" value="ABC_TRANSPORTER_2"/>
    <property type="match status" value="1"/>
</dbReference>
<dbReference type="PROSITE" id="PS00211">
    <property type="entry name" value="ABC_TRANSPORTER_1"/>
    <property type="match status" value="1"/>
</dbReference>
<evidence type="ECO:0000313" key="6">
    <source>
        <dbReference type="Proteomes" id="UP000660611"/>
    </source>
</evidence>
<dbReference type="CDD" id="cd03293">
    <property type="entry name" value="ABC_NrtD_SsuB_transporters"/>
    <property type="match status" value="1"/>
</dbReference>
<dbReference type="Proteomes" id="UP000660611">
    <property type="component" value="Unassembled WGS sequence"/>
</dbReference>
<dbReference type="InterPro" id="IPR050166">
    <property type="entry name" value="ABC_transporter_ATP-bind"/>
</dbReference>
<dbReference type="GO" id="GO:0005524">
    <property type="term" value="F:ATP binding"/>
    <property type="evidence" value="ECO:0007669"/>
    <property type="project" value="UniProtKB-KW"/>
</dbReference>
<dbReference type="AlphaFoldDB" id="A0A919Q1A7"/>
<keyword evidence="2" id="KW-0547">Nucleotide-binding</keyword>
<dbReference type="PANTHER" id="PTHR42788">
    <property type="entry name" value="TAURINE IMPORT ATP-BINDING PROTEIN-RELATED"/>
    <property type="match status" value="1"/>
</dbReference>
<dbReference type="Gene3D" id="3.40.50.300">
    <property type="entry name" value="P-loop containing nucleotide triphosphate hydrolases"/>
    <property type="match status" value="1"/>
</dbReference>
<proteinExistence type="predicted"/>
<dbReference type="InterPro" id="IPR003593">
    <property type="entry name" value="AAA+_ATPase"/>
</dbReference>
<organism evidence="5 6">
    <name type="scientific">Dactylosporangium siamense</name>
    <dbReference type="NCBI Taxonomy" id="685454"/>
    <lineage>
        <taxon>Bacteria</taxon>
        <taxon>Bacillati</taxon>
        <taxon>Actinomycetota</taxon>
        <taxon>Actinomycetes</taxon>
        <taxon>Micromonosporales</taxon>
        <taxon>Micromonosporaceae</taxon>
        <taxon>Dactylosporangium</taxon>
    </lineage>
</organism>
<dbReference type="InterPro" id="IPR003439">
    <property type="entry name" value="ABC_transporter-like_ATP-bd"/>
</dbReference>
<sequence>MDTQTRQATAAPPTAPAGAKLLASGVERQFISGKSRVHALGPFDLRVADGEFVCLVGPSGCGKSTFLRIVNGLLPPTAGTLDLWLDEGRADTSMVFQDYGVLPWKTVLANVRFGLEMAKVPRREANERAMEWIRRIGLSGFEKAYPATLSGGMRQRVSIARALAVQPQILLMDEPFAAVDAQMRVVLQEVLLKVWEEDRRTVIFVTHSLEEALVLGDRVVVVSARPGRVVSDITVPFGRPRASDVRRTPEFAELHQNVWDVLRDEVQASLAAGTEAS</sequence>
<reference evidence="5" key="1">
    <citation type="submission" date="2021-01" db="EMBL/GenBank/DDBJ databases">
        <title>Whole genome shotgun sequence of Dactylosporangium siamense NBRC 106093.</title>
        <authorList>
            <person name="Komaki H."/>
            <person name="Tamura T."/>
        </authorList>
    </citation>
    <scope>NUCLEOTIDE SEQUENCE</scope>
    <source>
        <strain evidence="5">NBRC 106093</strain>
    </source>
</reference>
<keyword evidence="1" id="KW-0813">Transport</keyword>
<dbReference type="RefSeq" id="WP_203854134.1">
    <property type="nucleotide sequence ID" value="NZ_BAAAVW010000039.1"/>
</dbReference>
<dbReference type="Pfam" id="PF00005">
    <property type="entry name" value="ABC_tran"/>
    <property type="match status" value="1"/>
</dbReference>
<protein>
    <submittedName>
        <fullName evidence="5">Nitrate ABC transporter ATP-binding protein</fullName>
    </submittedName>
</protein>
<gene>
    <name evidence="5" type="ORF">Dsi01nite_105940</name>
</gene>
<evidence type="ECO:0000256" key="1">
    <source>
        <dbReference type="ARBA" id="ARBA00022448"/>
    </source>
</evidence>